<accession>A0A9W6Z950</accession>
<sequence length="284" mass="30000">MRSPISHGHPPQRPPSVNPYAPKPEVNEPMRIPVAHPNISQAPVNHPSSPVLSHRNPYAPKPEAVNNHTFAAPAPPPVRPMSAASSYSGVAPLPPHNPYAPTSPVNHFAPPAPAGSSYAPPPAHNASFVPPPPPSKSLPPPPPAASVARASPAPPPHTAPVVAAPAGPVKYPAGDRSHFTPEAQQIYQVLSTDLEKFKGKVPEKFKRQINDAEKRLNILFDHLNNNELSADTVAKLSALSNALAARDFKTAEASQTELAADKSNNLWMVGVKRLVGIVSALGDN</sequence>
<keyword evidence="2" id="KW-0853">WD repeat</keyword>
<evidence type="ECO:0000313" key="8">
    <source>
        <dbReference type="EMBL" id="GMG56439.1"/>
    </source>
</evidence>
<dbReference type="AlphaFoldDB" id="A0A9W6Z950"/>
<dbReference type="OrthoDB" id="542917at2759"/>
<gene>
    <name evidence="8" type="ORF">Amon01_000850600</name>
</gene>
<feature type="compositionally biased region" description="Polar residues" evidence="6">
    <location>
        <begin position="38"/>
        <end position="51"/>
    </location>
</feature>
<feature type="compositionally biased region" description="Low complexity" evidence="6">
    <location>
        <begin position="159"/>
        <end position="168"/>
    </location>
</feature>
<organism evidence="8 9">
    <name type="scientific">Ambrosiozyma monospora</name>
    <name type="common">Yeast</name>
    <name type="synonym">Endomycopsis monosporus</name>
    <dbReference type="NCBI Taxonomy" id="43982"/>
    <lineage>
        <taxon>Eukaryota</taxon>
        <taxon>Fungi</taxon>
        <taxon>Dikarya</taxon>
        <taxon>Ascomycota</taxon>
        <taxon>Saccharomycotina</taxon>
        <taxon>Pichiomycetes</taxon>
        <taxon>Pichiales</taxon>
        <taxon>Pichiaceae</taxon>
        <taxon>Ambrosiozyma</taxon>
    </lineage>
</organism>
<comment type="subcellular location">
    <subcellularLocation>
        <location evidence="5">Endomembrane system</location>
        <topology evidence="5">Peripheral membrane protein</topology>
        <orientation evidence="5">Cytoplasmic side</orientation>
    </subcellularLocation>
</comment>
<dbReference type="PANTHER" id="PTHR13923:SF11">
    <property type="entry name" value="SECRETORY 31, ISOFORM D"/>
    <property type="match status" value="1"/>
</dbReference>
<evidence type="ECO:0000256" key="3">
    <source>
        <dbReference type="ARBA" id="ARBA00022737"/>
    </source>
</evidence>
<evidence type="ECO:0000256" key="2">
    <source>
        <dbReference type="ARBA" id="ARBA00022574"/>
    </source>
</evidence>
<evidence type="ECO:0000313" key="9">
    <source>
        <dbReference type="Proteomes" id="UP001165063"/>
    </source>
</evidence>
<evidence type="ECO:0000256" key="4">
    <source>
        <dbReference type="ARBA" id="ARBA00023136"/>
    </source>
</evidence>
<dbReference type="PANTHER" id="PTHR13923">
    <property type="entry name" value="SEC31-RELATED PROTEIN"/>
    <property type="match status" value="1"/>
</dbReference>
<dbReference type="Proteomes" id="UP001165063">
    <property type="component" value="Unassembled WGS sequence"/>
</dbReference>
<protein>
    <submittedName>
        <fullName evidence="8">Unnamed protein product</fullName>
    </submittedName>
</protein>
<dbReference type="GO" id="GO:0005198">
    <property type="term" value="F:structural molecule activity"/>
    <property type="evidence" value="ECO:0007669"/>
    <property type="project" value="TreeGrafter"/>
</dbReference>
<name>A0A9W6Z950_AMBMO</name>
<feature type="domain" description="SRA1/Sec31" evidence="7">
    <location>
        <begin position="139"/>
        <end position="276"/>
    </location>
</feature>
<keyword evidence="3" id="KW-0677">Repeat</keyword>
<dbReference type="GO" id="GO:0007029">
    <property type="term" value="P:endoplasmic reticulum organization"/>
    <property type="evidence" value="ECO:0007669"/>
    <property type="project" value="TreeGrafter"/>
</dbReference>
<proteinExistence type="predicted"/>
<keyword evidence="1" id="KW-0813">Transport</keyword>
<feature type="compositionally biased region" description="Pro residues" evidence="6">
    <location>
        <begin position="119"/>
        <end position="144"/>
    </location>
</feature>
<dbReference type="GO" id="GO:0030127">
    <property type="term" value="C:COPII vesicle coat"/>
    <property type="evidence" value="ECO:0007669"/>
    <property type="project" value="TreeGrafter"/>
</dbReference>
<dbReference type="Pfam" id="PF07304">
    <property type="entry name" value="SRA1"/>
    <property type="match status" value="1"/>
</dbReference>
<keyword evidence="4" id="KW-0472">Membrane</keyword>
<evidence type="ECO:0000256" key="5">
    <source>
        <dbReference type="ARBA" id="ARBA00029433"/>
    </source>
</evidence>
<evidence type="ECO:0000259" key="7">
    <source>
        <dbReference type="Pfam" id="PF07304"/>
    </source>
</evidence>
<dbReference type="InterPro" id="IPR009917">
    <property type="entry name" value="SRA1/Sec31"/>
</dbReference>
<dbReference type="GO" id="GO:0070971">
    <property type="term" value="C:endoplasmic reticulum exit site"/>
    <property type="evidence" value="ECO:0007669"/>
    <property type="project" value="TreeGrafter"/>
</dbReference>
<dbReference type="Gene3D" id="1.20.940.10">
    <property type="entry name" value="Functional domain of the splicing factor Prp18"/>
    <property type="match status" value="1"/>
</dbReference>
<evidence type="ECO:0000256" key="6">
    <source>
        <dbReference type="SAM" id="MobiDB-lite"/>
    </source>
</evidence>
<comment type="caution">
    <text evidence="8">The sequence shown here is derived from an EMBL/GenBank/DDBJ whole genome shotgun (WGS) entry which is preliminary data.</text>
</comment>
<dbReference type="InterPro" id="IPR040251">
    <property type="entry name" value="SEC31-like"/>
</dbReference>
<dbReference type="EMBL" id="BSXU01007614">
    <property type="protein sequence ID" value="GMG56439.1"/>
    <property type="molecule type" value="Genomic_DNA"/>
</dbReference>
<feature type="region of interest" description="Disordered" evidence="6">
    <location>
        <begin position="1"/>
        <end position="168"/>
    </location>
</feature>
<reference evidence="8" key="1">
    <citation type="submission" date="2023-04" db="EMBL/GenBank/DDBJ databases">
        <title>Ambrosiozyma monospora NBRC 1965.</title>
        <authorList>
            <person name="Ichikawa N."/>
            <person name="Sato H."/>
            <person name="Tonouchi N."/>
        </authorList>
    </citation>
    <scope>NUCLEOTIDE SEQUENCE</scope>
    <source>
        <strain evidence="8">NBRC 1965</strain>
    </source>
</reference>
<keyword evidence="9" id="KW-1185">Reference proteome</keyword>
<evidence type="ECO:0000256" key="1">
    <source>
        <dbReference type="ARBA" id="ARBA00022448"/>
    </source>
</evidence>
<dbReference type="GO" id="GO:0090110">
    <property type="term" value="P:COPII-coated vesicle cargo loading"/>
    <property type="evidence" value="ECO:0007669"/>
    <property type="project" value="TreeGrafter"/>
</dbReference>